<comment type="caution">
    <text evidence="1">The sequence shown here is derived from an EMBL/GenBank/DDBJ whole genome shotgun (WGS) entry which is preliminary data.</text>
</comment>
<protein>
    <submittedName>
        <fullName evidence="1">1378_t:CDS:1</fullName>
    </submittedName>
</protein>
<sequence>FNEYIIEMEELEYGKMLSMDMQNFEINNPNIDSEKDIRIEDSIVVVEDTNLETSTRYSADV</sequence>
<dbReference type="Proteomes" id="UP000789405">
    <property type="component" value="Unassembled WGS sequence"/>
</dbReference>
<keyword evidence="2" id="KW-1185">Reference proteome</keyword>
<dbReference type="AlphaFoldDB" id="A0A9N9KBT2"/>
<dbReference type="OrthoDB" id="10412056at2759"/>
<name>A0A9N9KBT2_9GLOM</name>
<gene>
    <name evidence="1" type="ORF">DERYTH_LOCUS27057</name>
</gene>
<reference evidence="1" key="1">
    <citation type="submission" date="2021-06" db="EMBL/GenBank/DDBJ databases">
        <authorList>
            <person name="Kallberg Y."/>
            <person name="Tangrot J."/>
            <person name="Rosling A."/>
        </authorList>
    </citation>
    <scope>NUCLEOTIDE SEQUENCE</scope>
    <source>
        <strain evidence="1">MA453B</strain>
    </source>
</reference>
<proteinExistence type="predicted"/>
<accession>A0A9N9KBT2</accession>
<evidence type="ECO:0000313" key="1">
    <source>
        <dbReference type="EMBL" id="CAG8821061.1"/>
    </source>
</evidence>
<feature type="non-terminal residue" evidence="1">
    <location>
        <position position="1"/>
    </location>
</feature>
<organism evidence="1 2">
    <name type="scientific">Dentiscutata erythropus</name>
    <dbReference type="NCBI Taxonomy" id="1348616"/>
    <lineage>
        <taxon>Eukaryota</taxon>
        <taxon>Fungi</taxon>
        <taxon>Fungi incertae sedis</taxon>
        <taxon>Mucoromycota</taxon>
        <taxon>Glomeromycotina</taxon>
        <taxon>Glomeromycetes</taxon>
        <taxon>Diversisporales</taxon>
        <taxon>Gigasporaceae</taxon>
        <taxon>Dentiscutata</taxon>
    </lineage>
</organism>
<evidence type="ECO:0000313" key="2">
    <source>
        <dbReference type="Proteomes" id="UP000789405"/>
    </source>
</evidence>
<dbReference type="EMBL" id="CAJVPY010060172">
    <property type="protein sequence ID" value="CAG8821061.1"/>
    <property type="molecule type" value="Genomic_DNA"/>
</dbReference>